<dbReference type="GO" id="GO:0046872">
    <property type="term" value="F:metal ion binding"/>
    <property type="evidence" value="ECO:0007669"/>
    <property type="project" value="UniProtKB-KW"/>
</dbReference>
<dbReference type="SUPFAM" id="SSF48056">
    <property type="entry name" value="Di-copper centre-containing domain"/>
    <property type="match status" value="1"/>
</dbReference>
<keyword evidence="1" id="KW-0479">Metal-binding</keyword>
<feature type="chain" id="PRO_5025518117" evidence="3">
    <location>
        <begin position="24"/>
        <end position="404"/>
    </location>
</feature>
<evidence type="ECO:0000313" key="5">
    <source>
        <dbReference type="EMBL" id="KAF1830299.1"/>
    </source>
</evidence>
<keyword evidence="3" id="KW-0732">Signal</keyword>
<dbReference type="PANTHER" id="PTHR11474">
    <property type="entry name" value="TYROSINASE FAMILY MEMBER"/>
    <property type="match status" value="1"/>
</dbReference>
<reference evidence="5" key="1">
    <citation type="submission" date="2020-01" db="EMBL/GenBank/DDBJ databases">
        <authorList>
            <consortium name="DOE Joint Genome Institute"/>
            <person name="Haridas S."/>
            <person name="Albert R."/>
            <person name="Binder M."/>
            <person name="Bloem J."/>
            <person name="Labutti K."/>
            <person name="Salamov A."/>
            <person name="Andreopoulos B."/>
            <person name="Baker S.E."/>
            <person name="Barry K."/>
            <person name="Bills G."/>
            <person name="Bluhm B.H."/>
            <person name="Cannon C."/>
            <person name="Castanera R."/>
            <person name="Culley D.E."/>
            <person name="Daum C."/>
            <person name="Ezra D."/>
            <person name="Gonzalez J.B."/>
            <person name="Henrissat B."/>
            <person name="Kuo A."/>
            <person name="Liang C."/>
            <person name="Lipzen A."/>
            <person name="Lutzoni F."/>
            <person name="Magnuson J."/>
            <person name="Mondo S."/>
            <person name="Nolan M."/>
            <person name="Ohm R."/>
            <person name="Pangilinan J."/>
            <person name="Park H.-J."/>
            <person name="Ramirez L."/>
            <person name="Alfaro M."/>
            <person name="Sun H."/>
            <person name="Tritt A."/>
            <person name="Yoshinaga Y."/>
            <person name="Zwiers L.-H."/>
            <person name="Turgeon B.G."/>
            <person name="Goodwin S.B."/>
            <person name="Spatafora J.W."/>
            <person name="Crous P.W."/>
            <person name="Grigoriev I.V."/>
        </authorList>
    </citation>
    <scope>NUCLEOTIDE SEQUENCE</scope>
    <source>
        <strain evidence="5">P77</strain>
    </source>
</reference>
<evidence type="ECO:0000256" key="2">
    <source>
        <dbReference type="ARBA" id="ARBA00023002"/>
    </source>
</evidence>
<dbReference type="InterPro" id="IPR008922">
    <property type="entry name" value="Di-copper_centre_dom_sf"/>
</dbReference>
<dbReference type="PRINTS" id="PR00092">
    <property type="entry name" value="TYROSINASE"/>
</dbReference>
<keyword evidence="6" id="KW-1185">Reference proteome</keyword>
<dbReference type="PANTHER" id="PTHR11474:SF125">
    <property type="entry name" value="N-ACETYL-6-HYDROXYTRYPTOPHAN OXIDASE IVOB-RELATED"/>
    <property type="match status" value="1"/>
</dbReference>
<accession>A0A6A5K094</accession>
<dbReference type="InterPro" id="IPR002227">
    <property type="entry name" value="Tyrosinase_Cu-bd"/>
</dbReference>
<evidence type="ECO:0000256" key="1">
    <source>
        <dbReference type="ARBA" id="ARBA00022723"/>
    </source>
</evidence>
<evidence type="ECO:0000259" key="4">
    <source>
        <dbReference type="Pfam" id="PF00264"/>
    </source>
</evidence>
<feature type="domain" description="Tyrosinase copper-binding" evidence="4">
    <location>
        <begin position="110"/>
        <end position="339"/>
    </location>
</feature>
<dbReference type="InterPro" id="IPR050316">
    <property type="entry name" value="Tyrosinase/Hemocyanin"/>
</dbReference>
<gene>
    <name evidence="5" type="ORF">BDW02DRAFT_582981</name>
</gene>
<dbReference type="OrthoDB" id="6132182at2759"/>
<evidence type="ECO:0000313" key="6">
    <source>
        <dbReference type="Proteomes" id="UP000800040"/>
    </source>
</evidence>
<keyword evidence="2" id="KW-0560">Oxidoreductase</keyword>
<dbReference type="Proteomes" id="UP000800040">
    <property type="component" value="Unassembled WGS sequence"/>
</dbReference>
<dbReference type="GO" id="GO:0016491">
    <property type="term" value="F:oxidoreductase activity"/>
    <property type="evidence" value="ECO:0007669"/>
    <property type="project" value="UniProtKB-KW"/>
</dbReference>
<dbReference type="AlphaFoldDB" id="A0A6A5K094"/>
<sequence>MAGNVLVNALVASLCLFSGGVSSSPVNKREVEDPTLDEVAKQALTNAYKVLDGTLSDGTTRSSECTKDTVAVRQEFGDLTHAQRIDYTDSVLCLLNKPSKLPAGMYPGAKSRYEDFVVVHMNMTPAVHGTANFMHWHRYYIWAYETALRTECGYKGYQPYWDWSKYPDLVNSPVFNGDEWSMGGNGEPVGPHADLMFGPEHIIPAGPGGGCVTTGPFANLTIHLGPLAPTVDPQFNIPPNPQADGYGDNPRCLRRDVNNAFTKDYMRPQDLLDQIVSSKNIFDFQESLQSNGTTTLSALHVGGHFSIWGDPGGDVYVSPAEPAFWLHHSQLDRHWWMWAMYQESEVKDRTLQYQGATNWFVPDGPRGKPEDEQELDVVAPEGMNHLPSKDLFSTTSGPFCYVYA</sequence>
<proteinExistence type="predicted"/>
<name>A0A6A5K094_9PLEO</name>
<dbReference type="EMBL" id="ML975401">
    <property type="protein sequence ID" value="KAF1830299.1"/>
    <property type="molecule type" value="Genomic_DNA"/>
</dbReference>
<dbReference type="Pfam" id="PF00264">
    <property type="entry name" value="Tyrosinase"/>
    <property type="match status" value="1"/>
</dbReference>
<protein>
    <submittedName>
        <fullName evidence="5">Di-copper centre-containing protein</fullName>
    </submittedName>
</protein>
<organism evidence="5 6">
    <name type="scientific">Decorospora gaudefroyi</name>
    <dbReference type="NCBI Taxonomy" id="184978"/>
    <lineage>
        <taxon>Eukaryota</taxon>
        <taxon>Fungi</taxon>
        <taxon>Dikarya</taxon>
        <taxon>Ascomycota</taxon>
        <taxon>Pezizomycotina</taxon>
        <taxon>Dothideomycetes</taxon>
        <taxon>Pleosporomycetidae</taxon>
        <taxon>Pleosporales</taxon>
        <taxon>Pleosporineae</taxon>
        <taxon>Pleosporaceae</taxon>
        <taxon>Decorospora</taxon>
    </lineage>
</organism>
<dbReference type="Gene3D" id="1.10.1280.10">
    <property type="entry name" value="Di-copper center containing domain from catechol oxidase"/>
    <property type="match status" value="1"/>
</dbReference>
<feature type="signal peptide" evidence="3">
    <location>
        <begin position="1"/>
        <end position="23"/>
    </location>
</feature>
<evidence type="ECO:0000256" key="3">
    <source>
        <dbReference type="SAM" id="SignalP"/>
    </source>
</evidence>